<name>A0A3F3PHG2_9EURO</name>
<protein>
    <submittedName>
        <fullName evidence="2">Uncharacterized protein</fullName>
    </submittedName>
</protein>
<feature type="transmembrane region" description="Helical" evidence="1">
    <location>
        <begin position="15"/>
        <end position="39"/>
    </location>
</feature>
<dbReference type="EMBL" id="KZ852153">
    <property type="protein sequence ID" value="RDH26395.1"/>
    <property type="molecule type" value="Genomic_DNA"/>
</dbReference>
<proteinExistence type="predicted"/>
<dbReference type="GeneID" id="38136855"/>
<keyword evidence="1" id="KW-0812">Transmembrane</keyword>
<evidence type="ECO:0000256" key="1">
    <source>
        <dbReference type="SAM" id="Phobius"/>
    </source>
</evidence>
<keyword evidence="1" id="KW-1133">Transmembrane helix</keyword>
<reference evidence="2 3" key="1">
    <citation type="submission" date="2018-07" db="EMBL/GenBank/DDBJ databases">
        <title>The genomes of Aspergillus section Nigri reveals drivers in fungal speciation.</title>
        <authorList>
            <consortium name="DOE Joint Genome Institute"/>
            <person name="Vesth T.C."/>
            <person name="Nybo J."/>
            <person name="Theobald S."/>
            <person name="Brandl J."/>
            <person name="Frisvad J.C."/>
            <person name="Nielsen K.F."/>
            <person name="Lyhne E.K."/>
            <person name="Kogle M.E."/>
            <person name="Kuo A."/>
            <person name="Riley R."/>
            <person name="Clum A."/>
            <person name="Nolan M."/>
            <person name="Lipzen A."/>
            <person name="Salamov A."/>
            <person name="Henrissat B."/>
            <person name="Wiebenga A."/>
            <person name="De vries R.P."/>
            <person name="Grigoriev I.V."/>
            <person name="Mortensen U.H."/>
            <person name="Andersen M.R."/>
            <person name="Baker S.E."/>
        </authorList>
    </citation>
    <scope>NUCLEOTIDE SEQUENCE [LARGE SCALE GENOMIC DNA]</scope>
    <source>
        <strain evidence="2 3">CBS 139.54b</strain>
    </source>
</reference>
<sequence>MLCLLPPFRLGLTPYLSLLVRLCFSFILIIVFLQFFAFASCSLCSPFSSFSFFLFASWKSGKFVVDPNMTTSHCLIACAFPFLLRSSVAGASCSPSSVSDCG</sequence>
<keyword evidence="1" id="KW-0472">Membrane</keyword>
<dbReference type="RefSeq" id="XP_026619417.1">
    <property type="nucleotide sequence ID" value="XM_026768499.1"/>
</dbReference>
<organism evidence="2 3">
    <name type="scientific">Aspergillus welwitschiae</name>
    <dbReference type="NCBI Taxonomy" id="1341132"/>
    <lineage>
        <taxon>Eukaryota</taxon>
        <taxon>Fungi</taxon>
        <taxon>Dikarya</taxon>
        <taxon>Ascomycota</taxon>
        <taxon>Pezizomycotina</taxon>
        <taxon>Eurotiomycetes</taxon>
        <taxon>Eurotiomycetidae</taxon>
        <taxon>Eurotiales</taxon>
        <taxon>Aspergillaceae</taxon>
        <taxon>Aspergillus</taxon>
        <taxon>Aspergillus subgen. Circumdati</taxon>
    </lineage>
</organism>
<gene>
    <name evidence="2" type="ORF">BDQ94DRAFT_155596</name>
</gene>
<evidence type="ECO:0000313" key="2">
    <source>
        <dbReference type="EMBL" id="RDH26395.1"/>
    </source>
</evidence>
<evidence type="ECO:0000313" key="3">
    <source>
        <dbReference type="Proteomes" id="UP000253729"/>
    </source>
</evidence>
<dbReference type="Proteomes" id="UP000253729">
    <property type="component" value="Unassembled WGS sequence"/>
</dbReference>
<dbReference type="AlphaFoldDB" id="A0A3F3PHG2"/>
<accession>A0A3F3PHG2</accession>
<keyword evidence="3" id="KW-1185">Reference proteome</keyword>